<protein>
    <submittedName>
        <fullName evidence="8">16S rRNA (Cytosine(967)-C(5))-methyltransferase RsmB</fullName>
    </submittedName>
</protein>
<dbReference type="RefSeq" id="WP_125243339.1">
    <property type="nucleotide sequence ID" value="NZ_RSED01000007.1"/>
</dbReference>
<gene>
    <name evidence="8" type="primary">rsmB</name>
    <name evidence="8" type="ORF">EIP75_11135</name>
</gene>
<dbReference type="PROSITE" id="PS01153">
    <property type="entry name" value="NOL1_NOP2_SUN"/>
    <property type="match status" value="1"/>
</dbReference>
<dbReference type="InterPro" id="IPR054728">
    <property type="entry name" value="RsmB-like_ferredoxin"/>
</dbReference>
<dbReference type="GO" id="GO:0003723">
    <property type="term" value="F:RNA binding"/>
    <property type="evidence" value="ECO:0007669"/>
    <property type="project" value="UniProtKB-UniRule"/>
</dbReference>
<dbReference type="InterPro" id="IPR035926">
    <property type="entry name" value="NusB-like_sf"/>
</dbReference>
<dbReference type="Gene3D" id="3.30.70.1170">
    <property type="entry name" value="Sun protein, domain 3"/>
    <property type="match status" value="1"/>
</dbReference>
<keyword evidence="9" id="KW-1185">Reference proteome</keyword>
<dbReference type="NCBIfam" id="NF008149">
    <property type="entry name" value="PRK10901.1"/>
    <property type="match status" value="1"/>
</dbReference>
<name>A0A426VC39_9BURK</name>
<dbReference type="OrthoDB" id="9810297at2"/>
<accession>A0A426VC39</accession>
<keyword evidence="4 6" id="KW-0949">S-adenosyl-L-methionine</keyword>
<evidence type="ECO:0000313" key="9">
    <source>
        <dbReference type="Proteomes" id="UP000269265"/>
    </source>
</evidence>
<dbReference type="Gene3D" id="3.40.50.150">
    <property type="entry name" value="Vaccinia Virus protein VP39"/>
    <property type="match status" value="1"/>
</dbReference>
<dbReference type="NCBIfam" id="TIGR00563">
    <property type="entry name" value="rsmB"/>
    <property type="match status" value="1"/>
</dbReference>
<dbReference type="Proteomes" id="UP000269265">
    <property type="component" value="Unassembled WGS sequence"/>
</dbReference>
<feature type="domain" description="SAM-dependent MTase RsmB/NOP-type" evidence="7">
    <location>
        <begin position="177"/>
        <end position="461"/>
    </location>
</feature>
<evidence type="ECO:0000256" key="6">
    <source>
        <dbReference type="PROSITE-ProRule" id="PRU01023"/>
    </source>
</evidence>
<dbReference type="Pfam" id="PF22458">
    <property type="entry name" value="RsmF-B_ferredox"/>
    <property type="match status" value="1"/>
</dbReference>
<keyword evidence="5 6" id="KW-0694">RNA-binding</keyword>
<dbReference type="GO" id="GO:0005829">
    <property type="term" value="C:cytosol"/>
    <property type="evidence" value="ECO:0007669"/>
    <property type="project" value="TreeGrafter"/>
</dbReference>
<evidence type="ECO:0000256" key="2">
    <source>
        <dbReference type="ARBA" id="ARBA00022603"/>
    </source>
</evidence>
<feature type="binding site" evidence="6">
    <location>
        <position position="293"/>
    </location>
    <ligand>
        <name>S-adenosyl-L-methionine</name>
        <dbReference type="ChEBI" id="CHEBI:59789"/>
    </ligand>
</feature>
<dbReference type="PANTHER" id="PTHR22807:SF61">
    <property type="entry name" value="NOL1_NOP2_SUN FAMILY PROTEIN _ ANTITERMINATION NUSB DOMAIN-CONTAINING PROTEIN"/>
    <property type="match status" value="1"/>
</dbReference>
<comment type="similarity">
    <text evidence="1 6">Belongs to the class I-like SAM-binding methyltransferase superfamily. RsmB/NOP family.</text>
</comment>
<keyword evidence="3 6" id="KW-0808">Transferase</keyword>
<dbReference type="SUPFAM" id="SSF48013">
    <property type="entry name" value="NusB-like"/>
    <property type="match status" value="1"/>
</dbReference>
<evidence type="ECO:0000256" key="3">
    <source>
        <dbReference type="ARBA" id="ARBA00022679"/>
    </source>
</evidence>
<dbReference type="AlphaFoldDB" id="A0A426VC39"/>
<dbReference type="PROSITE" id="PS51686">
    <property type="entry name" value="SAM_MT_RSMB_NOP"/>
    <property type="match status" value="1"/>
</dbReference>
<dbReference type="SUPFAM" id="SSF53335">
    <property type="entry name" value="S-adenosyl-L-methionine-dependent methyltransferases"/>
    <property type="match status" value="1"/>
</dbReference>
<dbReference type="GO" id="GO:0070475">
    <property type="term" value="P:rRNA base methylation"/>
    <property type="evidence" value="ECO:0007669"/>
    <property type="project" value="TreeGrafter"/>
</dbReference>
<dbReference type="CDD" id="cd02440">
    <property type="entry name" value="AdoMet_MTases"/>
    <property type="match status" value="1"/>
</dbReference>
<dbReference type="Pfam" id="PF01189">
    <property type="entry name" value="Methyltr_RsmB-F"/>
    <property type="match status" value="1"/>
</dbReference>
<dbReference type="Gene3D" id="1.10.287.730">
    <property type="entry name" value="Helix hairpin bin"/>
    <property type="match status" value="1"/>
</dbReference>
<dbReference type="PANTHER" id="PTHR22807">
    <property type="entry name" value="NOP2 YEAST -RELATED NOL1/NOP2/FMU SUN DOMAIN-CONTAINING"/>
    <property type="match status" value="1"/>
</dbReference>
<evidence type="ECO:0000256" key="5">
    <source>
        <dbReference type="ARBA" id="ARBA00022884"/>
    </source>
</evidence>
<dbReference type="GO" id="GO:0009383">
    <property type="term" value="F:rRNA (cytosine-C5-)-methyltransferase activity"/>
    <property type="evidence" value="ECO:0007669"/>
    <property type="project" value="TreeGrafter"/>
</dbReference>
<evidence type="ECO:0000313" key="8">
    <source>
        <dbReference type="EMBL" id="RRS04431.1"/>
    </source>
</evidence>
<comment type="caution">
    <text evidence="8">The sequence shown here is derived from an EMBL/GenBank/DDBJ whole genome shotgun (WGS) entry which is preliminary data.</text>
</comment>
<evidence type="ECO:0000259" key="7">
    <source>
        <dbReference type="PROSITE" id="PS51686"/>
    </source>
</evidence>
<dbReference type="InterPro" id="IPR001678">
    <property type="entry name" value="MeTrfase_RsmB-F_NOP2_dom"/>
</dbReference>
<evidence type="ECO:0000256" key="1">
    <source>
        <dbReference type="ARBA" id="ARBA00007494"/>
    </source>
</evidence>
<reference evidence="8 9" key="1">
    <citation type="submission" date="2018-12" db="EMBL/GenBank/DDBJ databases">
        <title>The whole draft genome of Aquabacterium sp. SJQ9.</title>
        <authorList>
            <person name="Sun L."/>
            <person name="Gao X."/>
            <person name="Chen W."/>
            <person name="Huang K."/>
        </authorList>
    </citation>
    <scope>NUCLEOTIDE SEQUENCE [LARGE SCALE GENOMIC DNA]</scope>
    <source>
        <strain evidence="8 9">SJQ9</strain>
    </source>
</reference>
<dbReference type="InterPro" id="IPR049560">
    <property type="entry name" value="MeTrfase_RsmB-F_NOP2_cat"/>
</dbReference>
<feature type="active site" description="Nucleophile" evidence="6">
    <location>
        <position position="395"/>
    </location>
</feature>
<dbReference type="Gene3D" id="1.10.940.10">
    <property type="entry name" value="NusB-like"/>
    <property type="match status" value="1"/>
</dbReference>
<sequence length="464" mass="50182">MPAPSRPPHSASRNAPASPAGAPPLWRLLSHCADAVAAVQAGRSLTDALDACPPAVRPGTQALSFAVMRRLGLARRLRALLVPRAPAPSVDGLLLSALALACGTEYSPHTLVDQAVDAAKRQARPASGMVNAVLRRFLRERDALLAQAEQDEEARWNHPRWWIDQLKQDWPDHWQALLQANQHPGPMVLRVNRRHGTREAYLARLQDAGLNATPVLGDGLLLTQAVPVHLLPGFEQGDVSVQDTSAQRAAPLLLEALGDRLMPGTRVLDACSAPGGKTAHLLETADLDVLALDFDAARLRRVDDTLQRLHLPATARATTRAADAADTSAWWDGRPFDAILLDAPCSGSGIVRRHPDARWLRRASDIPALAETQDRLLDALWPLLAPGGHLLYCTCSLFKQEGEQRIDAFLQRQPQASRLPAPGHLLPVVEYLEAVPTGSPAESAGPRDPGDGFYYALLSKSATR</sequence>
<feature type="binding site" evidence="6">
    <location>
        <position position="342"/>
    </location>
    <ligand>
        <name>S-adenosyl-L-methionine</name>
        <dbReference type="ChEBI" id="CHEBI:59789"/>
    </ligand>
</feature>
<dbReference type="InterPro" id="IPR023267">
    <property type="entry name" value="RCMT"/>
</dbReference>
<feature type="binding site" evidence="6">
    <location>
        <position position="323"/>
    </location>
    <ligand>
        <name>S-adenosyl-L-methionine</name>
        <dbReference type="ChEBI" id="CHEBI:59789"/>
    </ligand>
</feature>
<evidence type="ECO:0000256" key="4">
    <source>
        <dbReference type="ARBA" id="ARBA00022691"/>
    </source>
</evidence>
<dbReference type="EMBL" id="RSED01000007">
    <property type="protein sequence ID" value="RRS04431.1"/>
    <property type="molecule type" value="Genomic_DNA"/>
</dbReference>
<organism evidence="8 9">
    <name type="scientific">Aquabacterium soli</name>
    <dbReference type="NCBI Taxonomy" id="2493092"/>
    <lineage>
        <taxon>Bacteria</taxon>
        <taxon>Pseudomonadati</taxon>
        <taxon>Pseudomonadota</taxon>
        <taxon>Betaproteobacteria</taxon>
        <taxon>Burkholderiales</taxon>
        <taxon>Aquabacterium</taxon>
    </lineage>
</organism>
<keyword evidence="2 6" id="KW-0489">Methyltransferase</keyword>
<dbReference type="PRINTS" id="PR02008">
    <property type="entry name" value="RCMTFAMILY"/>
</dbReference>
<proteinExistence type="inferred from homology"/>
<feature type="binding site" evidence="6">
    <location>
        <begin position="271"/>
        <end position="277"/>
    </location>
    <ligand>
        <name>S-adenosyl-L-methionine</name>
        <dbReference type="ChEBI" id="CHEBI:59789"/>
    </ligand>
</feature>
<dbReference type="InterPro" id="IPR018314">
    <property type="entry name" value="RsmB/NOL1/NOP2-like_CS"/>
</dbReference>
<dbReference type="InterPro" id="IPR029063">
    <property type="entry name" value="SAM-dependent_MTases_sf"/>
</dbReference>
<dbReference type="InterPro" id="IPR004573">
    <property type="entry name" value="rRNA_ssu_MeTfrase_B"/>
</dbReference>